<reference evidence="2" key="1">
    <citation type="submission" date="2023-03" db="EMBL/GenBank/DDBJ databases">
        <title>Massive genome expansion in bonnet fungi (Mycena s.s.) driven by repeated elements and novel gene families across ecological guilds.</title>
        <authorList>
            <consortium name="Lawrence Berkeley National Laboratory"/>
            <person name="Harder C.B."/>
            <person name="Miyauchi S."/>
            <person name="Viragh M."/>
            <person name="Kuo A."/>
            <person name="Thoen E."/>
            <person name="Andreopoulos B."/>
            <person name="Lu D."/>
            <person name="Skrede I."/>
            <person name="Drula E."/>
            <person name="Henrissat B."/>
            <person name="Morin E."/>
            <person name="Kohler A."/>
            <person name="Barry K."/>
            <person name="LaButti K."/>
            <person name="Morin E."/>
            <person name="Salamov A."/>
            <person name="Lipzen A."/>
            <person name="Mereny Z."/>
            <person name="Hegedus B."/>
            <person name="Baldrian P."/>
            <person name="Stursova M."/>
            <person name="Weitz H."/>
            <person name="Taylor A."/>
            <person name="Grigoriev I.V."/>
            <person name="Nagy L.G."/>
            <person name="Martin F."/>
            <person name="Kauserud H."/>
        </authorList>
    </citation>
    <scope>NUCLEOTIDE SEQUENCE</scope>
    <source>
        <strain evidence="2">CBHHK002</strain>
    </source>
</reference>
<sequence length="125" mass="14384">MLRAIISFVSHHGIQHTVCICIMLWGVYTVTAYRYRCASLGLSVRCSTNKIQRQESESTLGRTRSFLQNLTHIFHLPKPLFIFPLLNMLMLSSLPWYVSISMGYHSTRTSFFSSALHSPHLTTKY</sequence>
<feature type="non-terminal residue" evidence="2">
    <location>
        <position position="1"/>
    </location>
</feature>
<proteinExistence type="predicted"/>
<protein>
    <submittedName>
        <fullName evidence="2">Uncharacterized protein</fullName>
    </submittedName>
</protein>
<feature type="transmembrane region" description="Helical" evidence="1">
    <location>
        <begin position="80"/>
        <end position="98"/>
    </location>
</feature>
<keyword evidence="1" id="KW-0812">Transmembrane</keyword>
<keyword evidence="3" id="KW-1185">Reference proteome</keyword>
<name>A0AAD7F4J7_9AGAR</name>
<feature type="transmembrane region" description="Helical" evidence="1">
    <location>
        <begin position="12"/>
        <end position="33"/>
    </location>
</feature>
<keyword evidence="1" id="KW-1133">Transmembrane helix</keyword>
<keyword evidence="1" id="KW-0472">Membrane</keyword>
<dbReference type="EMBL" id="JARIHO010000003">
    <property type="protein sequence ID" value="KAJ7364629.1"/>
    <property type="molecule type" value="Genomic_DNA"/>
</dbReference>
<evidence type="ECO:0000256" key="1">
    <source>
        <dbReference type="SAM" id="Phobius"/>
    </source>
</evidence>
<evidence type="ECO:0000313" key="2">
    <source>
        <dbReference type="EMBL" id="KAJ7364629.1"/>
    </source>
</evidence>
<evidence type="ECO:0000313" key="3">
    <source>
        <dbReference type="Proteomes" id="UP001218218"/>
    </source>
</evidence>
<dbReference type="AlphaFoldDB" id="A0AAD7F4J7"/>
<accession>A0AAD7F4J7</accession>
<gene>
    <name evidence="2" type="ORF">DFH08DRAFT_839654</name>
</gene>
<organism evidence="2 3">
    <name type="scientific">Mycena albidolilacea</name>
    <dbReference type="NCBI Taxonomy" id="1033008"/>
    <lineage>
        <taxon>Eukaryota</taxon>
        <taxon>Fungi</taxon>
        <taxon>Dikarya</taxon>
        <taxon>Basidiomycota</taxon>
        <taxon>Agaricomycotina</taxon>
        <taxon>Agaricomycetes</taxon>
        <taxon>Agaricomycetidae</taxon>
        <taxon>Agaricales</taxon>
        <taxon>Marasmiineae</taxon>
        <taxon>Mycenaceae</taxon>
        <taxon>Mycena</taxon>
    </lineage>
</organism>
<dbReference type="Proteomes" id="UP001218218">
    <property type="component" value="Unassembled WGS sequence"/>
</dbReference>
<comment type="caution">
    <text evidence="2">The sequence shown here is derived from an EMBL/GenBank/DDBJ whole genome shotgun (WGS) entry which is preliminary data.</text>
</comment>